<dbReference type="PANTHER" id="PTHR35371:SF1">
    <property type="entry name" value="BLR7753 PROTEIN"/>
    <property type="match status" value="1"/>
</dbReference>
<keyword evidence="3 5" id="KW-1133">Transmembrane helix</keyword>
<dbReference type="RefSeq" id="WP_008844501.1">
    <property type="nucleotide sequence ID" value="NZ_BAEN01000038.1"/>
</dbReference>
<evidence type="ECO:0000256" key="5">
    <source>
        <dbReference type="SAM" id="Phobius"/>
    </source>
</evidence>
<accession>K6YTS1</accession>
<organism evidence="6 7">
    <name type="scientific">Aliiglaciecola lipolytica E3</name>
    <dbReference type="NCBI Taxonomy" id="1127673"/>
    <lineage>
        <taxon>Bacteria</taxon>
        <taxon>Pseudomonadati</taxon>
        <taxon>Pseudomonadota</taxon>
        <taxon>Gammaproteobacteria</taxon>
        <taxon>Alteromonadales</taxon>
        <taxon>Alteromonadaceae</taxon>
        <taxon>Aliiglaciecola</taxon>
    </lineage>
</organism>
<comment type="caution">
    <text evidence="6">The sequence shown here is derived from an EMBL/GenBank/DDBJ whole genome shotgun (WGS) entry which is preliminary data.</text>
</comment>
<evidence type="ECO:0000256" key="4">
    <source>
        <dbReference type="ARBA" id="ARBA00023136"/>
    </source>
</evidence>
<feature type="transmembrane region" description="Helical" evidence="5">
    <location>
        <begin position="109"/>
        <end position="126"/>
    </location>
</feature>
<evidence type="ECO:0000313" key="7">
    <source>
        <dbReference type="Proteomes" id="UP000006334"/>
    </source>
</evidence>
<dbReference type="EMBL" id="BAEN01000038">
    <property type="protein sequence ID" value="GAC14685.1"/>
    <property type="molecule type" value="Genomic_DNA"/>
</dbReference>
<dbReference type="GO" id="GO:0016020">
    <property type="term" value="C:membrane"/>
    <property type="evidence" value="ECO:0007669"/>
    <property type="project" value="UniProtKB-SubCell"/>
</dbReference>
<dbReference type="SUPFAM" id="SSF161084">
    <property type="entry name" value="MAPEG domain-like"/>
    <property type="match status" value="1"/>
</dbReference>
<sequence>MTTIIICLIIATSMPILFKAPLAYAQNKAGGYNNRYPRAQQNKLRGFGARAKAVHENSFEALIMFVPGALTALITHNVGEIAQYLAIGFIVSRLIYALCYWFNVHRLRSLFWGVGFACSIGLLVISL</sequence>
<gene>
    <name evidence="6" type="ORF">GLIP_2057</name>
</gene>
<evidence type="ECO:0000256" key="3">
    <source>
        <dbReference type="ARBA" id="ARBA00022989"/>
    </source>
</evidence>
<reference evidence="6 7" key="1">
    <citation type="journal article" date="2017" name="Antonie Van Leeuwenhoek">
        <title>Rhizobium rhizosphaerae sp. nov., a novel species isolated from rice rhizosphere.</title>
        <authorList>
            <person name="Zhao J.J."/>
            <person name="Zhang J."/>
            <person name="Zhang R.J."/>
            <person name="Zhang C.W."/>
            <person name="Yin H.Q."/>
            <person name="Zhang X.X."/>
        </authorList>
    </citation>
    <scope>NUCLEOTIDE SEQUENCE [LARGE SCALE GENOMIC DNA]</scope>
    <source>
        <strain evidence="6 7">E3</strain>
    </source>
</reference>
<evidence type="ECO:0000313" key="6">
    <source>
        <dbReference type="EMBL" id="GAC14685.1"/>
    </source>
</evidence>
<dbReference type="InterPro" id="IPR023352">
    <property type="entry name" value="MAPEG-like_dom_sf"/>
</dbReference>
<dbReference type="OrthoDB" id="513661at2"/>
<keyword evidence="2 5" id="KW-0812">Transmembrane</keyword>
<name>K6YTS1_9ALTE</name>
<dbReference type="Gene3D" id="1.20.120.550">
    <property type="entry name" value="Membrane associated eicosanoid/glutathione metabolism-like domain"/>
    <property type="match status" value="1"/>
</dbReference>
<dbReference type="STRING" id="1127673.GLIP_2057"/>
<dbReference type="Proteomes" id="UP000006334">
    <property type="component" value="Unassembled WGS sequence"/>
</dbReference>
<evidence type="ECO:0000256" key="1">
    <source>
        <dbReference type="ARBA" id="ARBA00004370"/>
    </source>
</evidence>
<feature type="transmembrane region" description="Helical" evidence="5">
    <location>
        <begin position="81"/>
        <end position="102"/>
    </location>
</feature>
<dbReference type="Pfam" id="PF01124">
    <property type="entry name" value="MAPEG"/>
    <property type="match status" value="1"/>
</dbReference>
<evidence type="ECO:0008006" key="8">
    <source>
        <dbReference type="Google" id="ProtNLM"/>
    </source>
</evidence>
<keyword evidence="4 5" id="KW-0472">Membrane</keyword>
<dbReference type="InterPro" id="IPR001129">
    <property type="entry name" value="Membr-assoc_MAPEG"/>
</dbReference>
<dbReference type="PANTHER" id="PTHR35371">
    <property type="entry name" value="INNER MEMBRANE PROTEIN"/>
    <property type="match status" value="1"/>
</dbReference>
<comment type="subcellular location">
    <subcellularLocation>
        <location evidence="1">Membrane</location>
    </subcellularLocation>
</comment>
<keyword evidence="7" id="KW-1185">Reference proteome</keyword>
<evidence type="ECO:0000256" key="2">
    <source>
        <dbReference type="ARBA" id="ARBA00022692"/>
    </source>
</evidence>
<protein>
    <recommendedName>
        <fullName evidence="8">Transmembrane protein</fullName>
    </recommendedName>
</protein>
<dbReference type="AlphaFoldDB" id="K6YTS1"/>
<dbReference type="eggNOG" id="COG3686">
    <property type="taxonomic scope" value="Bacteria"/>
</dbReference>
<proteinExistence type="predicted"/>